<keyword evidence="5" id="KW-1185">Reference proteome</keyword>
<dbReference type="PRINTS" id="PR01438">
    <property type="entry name" value="UNVRSLSTRESS"/>
</dbReference>
<dbReference type="CDD" id="cd00293">
    <property type="entry name" value="USP-like"/>
    <property type="match status" value="1"/>
</dbReference>
<dbReference type="EMBL" id="JAGTXO010000021">
    <property type="protein sequence ID" value="KAG8462215.1"/>
    <property type="molecule type" value="Genomic_DNA"/>
</dbReference>
<accession>A0A8J6C3C9</accession>
<feature type="domain" description="UspA" evidence="2">
    <location>
        <begin position="6"/>
        <end position="143"/>
    </location>
</feature>
<dbReference type="InterPro" id="IPR006016">
    <property type="entry name" value="UspA"/>
</dbReference>
<dbReference type="SUPFAM" id="SSF52402">
    <property type="entry name" value="Adenine nucleotide alpha hydrolases-like"/>
    <property type="match status" value="2"/>
</dbReference>
<dbReference type="PANTHER" id="PTHR46268">
    <property type="entry name" value="STRESS RESPONSE PROTEIN NHAX"/>
    <property type="match status" value="1"/>
</dbReference>
<organism evidence="3 5">
    <name type="scientific">Diacronema lutheri</name>
    <name type="common">Unicellular marine alga</name>
    <name type="synonym">Monochrysis lutheri</name>
    <dbReference type="NCBI Taxonomy" id="2081491"/>
    <lineage>
        <taxon>Eukaryota</taxon>
        <taxon>Haptista</taxon>
        <taxon>Haptophyta</taxon>
        <taxon>Pavlovophyceae</taxon>
        <taxon>Pavlovales</taxon>
        <taxon>Pavlovaceae</taxon>
        <taxon>Diacronema</taxon>
    </lineage>
</organism>
<evidence type="ECO:0000259" key="2">
    <source>
        <dbReference type="Pfam" id="PF00582"/>
    </source>
</evidence>
<evidence type="ECO:0000313" key="4">
    <source>
        <dbReference type="EMBL" id="KAG8462215.1"/>
    </source>
</evidence>
<dbReference type="InterPro" id="IPR006015">
    <property type="entry name" value="Universal_stress_UspA"/>
</dbReference>
<name>A0A8J6C3C9_DIALT</name>
<dbReference type="EMBL" id="JAGTXO010000075">
    <property type="protein sequence ID" value="KAG8457296.1"/>
    <property type="molecule type" value="Genomic_DNA"/>
</dbReference>
<sequence>MVRAETFIVAVDGSHMSYVALRLALSLMRAGDIVLVVHCVESGSETTAGKDGVTPISHDTMLRNAQVEALKYRLRPEQVRAETLRVHPGSVVQALVTVANRRPKMFFVGASGRGHEAKPGSKPLGSVAEQLLIHARVPVVFVRSARGGKFALRASNEVNLLEPRAPLTIGVAVDGSNIAKRAFDLAVGLATPLDTVLATHVHDTGGAYQRAEPSHQLKNLQPLYVAECAKALALRRAKDVRFVALPKKRDDTNHAKIADFCADAGVDLLVLGSIELADPSKGLYLGSVAAACAKATDTNVCIVKNFV</sequence>
<dbReference type="PANTHER" id="PTHR46268:SF6">
    <property type="entry name" value="UNIVERSAL STRESS PROTEIN UP12"/>
    <property type="match status" value="1"/>
</dbReference>
<evidence type="ECO:0000256" key="1">
    <source>
        <dbReference type="ARBA" id="ARBA00008791"/>
    </source>
</evidence>
<dbReference type="Gene3D" id="3.40.50.620">
    <property type="entry name" value="HUPs"/>
    <property type="match status" value="2"/>
</dbReference>
<evidence type="ECO:0000313" key="5">
    <source>
        <dbReference type="Proteomes" id="UP000751190"/>
    </source>
</evidence>
<dbReference type="Pfam" id="PF00582">
    <property type="entry name" value="Usp"/>
    <property type="match status" value="2"/>
</dbReference>
<protein>
    <recommendedName>
        <fullName evidence="2">UspA domain-containing protein</fullName>
    </recommendedName>
</protein>
<comment type="caution">
    <text evidence="3">The sequence shown here is derived from an EMBL/GenBank/DDBJ whole genome shotgun (WGS) entry which is preliminary data.</text>
</comment>
<feature type="domain" description="UspA" evidence="2">
    <location>
        <begin position="168"/>
        <end position="304"/>
    </location>
</feature>
<gene>
    <name evidence="3" type="ORF">KFE25_001033</name>
    <name evidence="4" type="ORF">KFE25_012035</name>
</gene>
<dbReference type="Proteomes" id="UP000751190">
    <property type="component" value="Unassembled WGS sequence"/>
</dbReference>
<dbReference type="InterPro" id="IPR014729">
    <property type="entry name" value="Rossmann-like_a/b/a_fold"/>
</dbReference>
<dbReference type="AlphaFoldDB" id="A0A8J6C3C9"/>
<reference evidence="3" key="1">
    <citation type="submission" date="2021-05" db="EMBL/GenBank/DDBJ databases">
        <title>The genome of the haptophyte Pavlova lutheri (Diacronema luteri, Pavlovales) - a model for lipid biosynthesis in eukaryotic algae.</title>
        <authorList>
            <person name="Hulatt C.J."/>
            <person name="Posewitz M.C."/>
        </authorList>
    </citation>
    <scope>NUCLEOTIDE SEQUENCE</scope>
    <source>
        <strain evidence="3">NIVA-4/92</strain>
    </source>
</reference>
<comment type="similarity">
    <text evidence="1">Belongs to the universal stress protein A family.</text>
</comment>
<evidence type="ECO:0000313" key="3">
    <source>
        <dbReference type="EMBL" id="KAG8457296.1"/>
    </source>
</evidence>
<proteinExistence type="inferred from homology"/>